<evidence type="ECO:0000256" key="7">
    <source>
        <dbReference type="SAM" id="SignalP"/>
    </source>
</evidence>
<dbReference type="SUPFAM" id="SSF50998">
    <property type="entry name" value="Quinoprotein alcohol dehydrogenase-like"/>
    <property type="match status" value="1"/>
</dbReference>
<keyword evidence="7" id="KW-0732">Signal</keyword>
<comment type="similarity">
    <text evidence="2">Belongs to the PilY1 family.</text>
</comment>
<evidence type="ECO:0000256" key="4">
    <source>
        <dbReference type="ARBA" id="ARBA00022723"/>
    </source>
</evidence>
<dbReference type="GO" id="GO:0046872">
    <property type="term" value="F:metal ion binding"/>
    <property type="evidence" value="ECO:0007669"/>
    <property type="project" value="UniProtKB-KW"/>
</dbReference>
<accession>A0A7V4E372</accession>
<comment type="subcellular location">
    <subcellularLocation>
        <location evidence="1">Fimbrium</location>
    </subcellularLocation>
</comment>
<dbReference type="InterPro" id="IPR008707">
    <property type="entry name" value="B-propeller_PilY1"/>
</dbReference>
<evidence type="ECO:0000259" key="8">
    <source>
        <dbReference type="Pfam" id="PF05567"/>
    </source>
</evidence>
<dbReference type="EMBL" id="DTDP01000066">
    <property type="protein sequence ID" value="HGK53672.1"/>
    <property type="molecule type" value="Genomic_DNA"/>
</dbReference>
<evidence type="ECO:0000256" key="5">
    <source>
        <dbReference type="ARBA" id="ARBA00022837"/>
    </source>
</evidence>
<proteinExistence type="inferred from homology"/>
<dbReference type="GO" id="GO:0009289">
    <property type="term" value="C:pilus"/>
    <property type="evidence" value="ECO:0007669"/>
    <property type="project" value="UniProtKB-SubCell"/>
</dbReference>
<gene>
    <name evidence="9" type="ORF">ENU72_01450</name>
</gene>
<feature type="domain" description="PilY1 beta-propeller" evidence="8">
    <location>
        <begin position="712"/>
        <end position="991"/>
    </location>
</feature>
<name>A0A7V4E372_UNCW3</name>
<feature type="chain" id="PRO_5031495024" description="PilY1 beta-propeller domain-containing protein" evidence="7">
    <location>
        <begin position="26"/>
        <end position="1222"/>
    </location>
</feature>
<keyword evidence="4" id="KW-0479">Metal-binding</keyword>
<evidence type="ECO:0000256" key="3">
    <source>
        <dbReference type="ARBA" id="ARBA00022558"/>
    </source>
</evidence>
<keyword evidence="3" id="KW-1029">Fimbrium biogenesis</keyword>
<keyword evidence="6" id="KW-0281">Fimbrium</keyword>
<dbReference type="AlphaFoldDB" id="A0A7V4E372"/>
<evidence type="ECO:0000256" key="1">
    <source>
        <dbReference type="ARBA" id="ARBA00004561"/>
    </source>
</evidence>
<protein>
    <recommendedName>
        <fullName evidence="8">PilY1 beta-propeller domain-containing protein</fullName>
    </recommendedName>
</protein>
<evidence type="ECO:0000256" key="2">
    <source>
        <dbReference type="ARBA" id="ARBA00008387"/>
    </source>
</evidence>
<sequence length="1222" mass="137992">MKKLFIIFISGVILKVFSQAMPCCAPPTIANVVKPNILIVWDITGSMRWRATWDGTQRQDPNWDYSWYCGGNYDPNRIYYGYFHPDSIYQYQSNKWVAVGYNPDHSLNITNFNFDQDRYLGNILNWAVMSRNDVAKKALTGGKGLPTNQIDKHTLIGEGDGGSGSYYGWPTISFEVGGRRYRFDKPRYMSQNPDIFYVVRRSPSSTKTYRCNVDVSRVPKIYKIGVIRLIADKDTNGNWDPEAPRFGLMTFTTYQSPYAKVLRELYQSDEDPDMEPYINTINNITPAGGTPVGDAVFEAIHYMRYCSPHWSGAYQWNINQVGTHKDPWFTGLPQNPQSAWCRKSFIILIGDGESNSDRPVSSDGAHLPAGPFSGRSLCNYYTGTEKGMINGDCCSGCDDPADDYAYYAHLTDLRPDNEPRYGLPCPQNLTFYTLFCFGVGAGGEELFQDIAAFGGFDDKNLNLIPDGYPNISNEEWDKDGNLIPDNYYLAQSGEEIEKALIEIIYRIMAGAASATSASIVSQTSKGEGIASFALYYPRKIIGGRDYTWLGEIKGLWIDRFGLLREETENNLTLHLKNDYVISFAAPDTGVDQCNPQTSAIVYKFKDINCTGDSLELVYQGSIDELNPLWDGGRWLWNASPDERNIFTWLDLNNDNSIQPSEIFSFHPTNKTVIFPYLDVSSIDLAEKIINYVRGIDYPEFRERTINNKVWKLGDIIYSSPLLVQKPMERYDLLYLDEDYKEFYNAYYNRRGVVYAGANDGMVHAFNIGRYVRTDESECEVGYIDPMGIPMGKEMWAYIPFNLLPHLKWLKETNYCHVYYVDLKPYPTDAKIFTPDDIHVGGFGTLLIGSARLGGTPYQLGGNILSSSYFCIDITKPEEPTLLWEKNLPDYSYTVPYPNVVKVGDNWFLVCASGPKDCAGFSNQNAKIYILDLKTGNLLKTFTVPEANSAISDIFSVDLGLDYTVDLIYFGTYYYTGNINNPDWQGNIYRIKTHGNENPSNWDLSLVMSLNKPITAAGGATLDEYGNLWIYFGTGRLFYDGDEGDLERQVFVGIKDDTVSTYTYTDLFNVTNVRVYEDSVKIGNTRYTWEQFVDMVKAKKGWYRELLNTGERCLYRPLIIGGAVIFTTFSPETGDICGFGGGGKLYALYYLTGTAYKRPILGLTPTGEIAPFVEVGGGMPSEPAMWIGASEEKVFVQIKGQLKDLQTYLPLNPRGGLILWKGR</sequence>
<dbReference type="InterPro" id="IPR011047">
    <property type="entry name" value="Quinoprotein_ADH-like_sf"/>
</dbReference>
<evidence type="ECO:0000256" key="6">
    <source>
        <dbReference type="ARBA" id="ARBA00023263"/>
    </source>
</evidence>
<keyword evidence="5" id="KW-0106">Calcium</keyword>
<feature type="signal peptide" evidence="7">
    <location>
        <begin position="1"/>
        <end position="25"/>
    </location>
</feature>
<comment type="caution">
    <text evidence="9">The sequence shown here is derived from an EMBL/GenBank/DDBJ whole genome shotgun (WGS) entry which is preliminary data.</text>
</comment>
<reference evidence="9" key="1">
    <citation type="journal article" date="2020" name="mSystems">
        <title>Genome- and Community-Level Interaction Insights into Carbon Utilization and Element Cycling Functions of Hydrothermarchaeota in Hydrothermal Sediment.</title>
        <authorList>
            <person name="Zhou Z."/>
            <person name="Liu Y."/>
            <person name="Xu W."/>
            <person name="Pan J."/>
            <person name="Luo Z.H."/>
            <person name="Li M."/>
        </authorList>
    </citation>
    <scope>NUCLEOTIDE SEQUENCE [LARGE SCALE GENOMIC DNA]</scope>
    <source>
        <strain evidence="9">SpSt-695</strain>
    </source>
</reference>
<evidence type="ECO:0000313" key="9">
    <source>
        <dbReference type="EMBL" id="HGK53672.1"/>
    </source>
</evidence>
<organism evidence="9">
    <name type="scientific">candidate division WOR-3 bacterium</name>
    <dbReference type="NCBI Taxonomy" id="2052148"/>
    <lineage>
        <taxon>Bacteria</taxon>
        <taxon>Bacteria division WOR-3</taxon>
    </lineage>
</organism>
<dbReference type="Pfam" id="PF05567">
    <property type="entry name" value="T4P_PilY1"/>
    <property type="match status" value="1"/>
</dbReference>